<evidence type="ECO:0000256" key="3">
    <source>
        <dbReference type="ARBA" id="ARBA00022525"/>
    </source>
</evidence>
<protein>
    <recommendedName>
        <fullName evidence="14">Attacin-A</fullName>
    </recommendedName>
</protein>
<proteinExistence type="inferred from homology"/>
<feature type="domain" description="Attacin N-terminal" evidence="10">
    <location>
        <begin position="276"/>
        <end position="341"/>
    </location>
</feature>
<evidence type="ECO:0000256" key="9">
    <source>
        <dbReference type="SAM" id="SignalP"/>
    </source>
</evidence>
<feature type="chain" id="PRO_5040425890" description="Attacin-A" evidence="9">
    <location>
        <begin position="20"/>
        <end position="463"/>
    </location>
</feature>
<dbReference type="InterPro" id="IPR005521">
    <property type="entry name" value="Attacin_C"/>
</dbReference>
<keyword evidence="5" id="KW-0399">Innate immunity</keyword>
<dbReference type="Pfam" id="PF03769">
    <property type="entry name" value="Attacin_C"/>
    <property type="match status" value="2"/>
</dbReference>
<keyword evidence="13" id="KW-1185">Reference proteome</keyword>
<comment type="similarity">
    <text evidence="2">Belongs to the attacin/sarcotoxin-2 family.</text>
</comment>
<sequence>MKFTIVFLLLACVLAMAVATPGKPRPISPRPTSHPRPIRVRREALPAEDHLEAFGNGGRGQRPFPTSRPIRFRRQVLGGSLASNPAGGADARVDLTKGIGNPDHNLVGQVFAAGNTQGGPVTSGGTLAYNNAGHGASLTRTHTPGVKDVFQQEAHANLFNNGRHNLDAKNKLANGFEFQRNGAGLDYSHINGHGASLTHSNFPGIGQQLGAEGRANLWSSADRATRLDLTGSANKWTSGPFANQRTNFGAEAFGNGGRGQRPFPTSRPIRFRRQVLGGSLASNPAGGADARVDLTKGIGNPDHNLVGQVFAAGNTQGGPVTSGGTLAYNNAGHGASLTRTHTPGVKDVFQQEAHANLFNNGRHNLDAKVFASQNKLANGFEFQRNGAGLDYSHINGHGASLTHSNFPGIGQQLGAEGRANLWSSADRATRLDLTGSANKWTSGPFANQRTDFGAGLGLSHHFG</sequence>
<organism evidence="12 13">
    <name type="scientific">Drosophila gunungcola</name>
    <name type="common">fruit fly</name>
    <dbReference type="NCBI Taxonomy" id="103775"/>
    <lineage>
        <taxon>Eukaryota</taxon>
        <taxon>Metazoa</taxon>
        <taxon>Ecdysozoa</taxon>
        <taxon>Arthropoda</taxon>
        <taxon>Hexapoda</taxon>
        <taxon>Insecta</taxon>
        <taxon>Pterygota</taxon>
        <taxon>Neoptera</taxon>
        <taxon>Endopterygota</taxon>
        <taxon>Diptera</taxon>
        <taxon>Brachycera</taxon>
        <taxon>Muscomorpha</taxon>
        <taxon>Ephydroidea</taxon>
        <taxon>Drosophilidae</taxon>
        <taxon>Drosophila</taxon>
        <taxon>Sophophora</taxon>
    </lineage>
</organism>
<reference evidence="12" key="1">
    <citation type="journal article" date="2023" name="Genome Biol. Evol.">
        <title>Long-read-based Genome Assembly of Drosophila gunungcola Reveals Fewer Chemosensory Genes in Flower-breeding Species.</title>
        <authorList>
            <person name="Negi A."/>
            <person name="Liao B.Y."/>
            <person name="Yeh S.D."/>
        </authorList>
    </citation>
    <scope>NUCLEOTIDE SEQUENCE</scope>
    <source>
        <strain evidence="12">Sukarami</strain>
    </source>
</reference>
<feature type="domain" description="Attacin C-terminal" evidence="11">
    <location>
        <begin position="343"/>
        <end position="462"/>
    </location>
</feature>
<dbReference type="EMBL" id="JAMKOV010000007">
    <property type="protein sequence ID" value="KAI8038625.1"/>
    <property type="molecule type" value="Genomic_DNA"/>
</dbReference>
<evidence type="ECO:0000256" key="5">
    <source>
        <dbReference type="ARBA" id="ARBA00022588"/>
    </source>
</evidence>
<feature type="signal peptide" evidence="9">
    <location>
        <begin position="1"/>
        <end position="19"/>
    </location>
</feature>
<evidence type="ECO:0000313" key="12">
    <source>
        <dbReference type="EMBL" id="KAI8038625.1"/>
    </source>
</evidence>
<feature type="domain" description="Attacin N-terminal" evidence="10">
    <location>
        <begin position="77"/>
        <end position="142"/>
    </location>
</feature>
<dbReference type="InterPro" id="IPR005520">
    <property type="entry name" value="Attacin_N"/>
</dbReference>
<dbReference type="GO" id="GO:0045087">
    <property type="term" value="P:innate immune response"/>
    <property type="evidence" value="ECO:0007669"/>
    <property type="project" value="UniProtKB-KW"/>
</dbReference>
<evidence type="ECO:0000256" key="1">
    <source>
        <dbReference type="ARBA" id="ARBA00004613"/>
    </source>
</evidence>
<keyword evidence="8" id="KW-0044">Antibiotic</keyword>
<keyword evidence="6 9" id="KW-0732">Signal</keyword>
<dbReference type="AlphaFoldDB" id="A0A9P9YKZ2"/>
<dbReference type="Proteomes" id="UP001059596">
    <property type="component" value="Unassembled WGS sequence"/>
</dbReference>
<evidence type="ECO:0000256" key="2">
    <source>
        <dbReference type="ARBA" id="ARBA00007550"/>
    </source>
</evidence>
<gene>
    <name evidence="12" type="ORF">M5D96_008533</name>
</gene>
<accession>A0A9P9YKZ2</accession>
<feature type="domain" description="Attacin C-terminal" evidence="11">
    <location>
        <begin position="144"/>
        <end position="250"/>
    </location>
</feature>
<dbReference type="GO" id="GO:0005576">
    <property type="term" value="C:extracellular region"/>
    <property type="evidence" value="ECO:0007669"/>
    <property type="project" value="UniProtKB-SubCell"/>
</dbReference>
<evidence type="ECO:0000259" key="10">
    <source>
        <dbReference type="Pfam" id="PF03768"/>
    </source>
</evidence>
<dbReference type="Pfam" id="PF03768">
    <property type="entry name" value="Attacin_N"/>
    <property type="match status" value="2"/>
</dbReference>
<comment type="subcellular location">
    <subcellularLocation>
        <location evidence="1">Secreted</location>
    </subcellularLocation>
</comment>
<evidence type="ECO:0000259" key="11">
    <source>
        <dbReference type="Pfam" id="PF03769"/>
    </source>
</evidence>
<comment type="caution">
    <text evidence="12">The sequence shown here is derived from an EMBL/GenBank/DDBJ whole genome shotgun (WGS) entry which is preliminary data.</text>
</comment>
<evidence type="ECO:0008006" key="14">
    <source>
        <dbReference type="Google" id="ProtNLM"/>
    </source>
</evidence>
<evidence type="ECO:0000256" key="7">
    <source>
        <dbReference type="ARBA" id="ARBA00022859"/>
    </source>
</evidence>
<evidence type="ECO:0000256" key="6">
    <source>
        <dbReference type="ARBA" id="ARBA00022729"/>
    </source>
</evidence>
<evidence type="ECO:0000313" key="13">
    <source>
        <dbReference type="Proteomes" id="UP001059596"/>
    </source>
</evidence>
<keyword evidence="7" id="KW-0391">Immunity</keyword>
<evidence type="ECO:0000256" key="4">
    <source>
        <dbReference type="ARBA" id="ARBA00022529"/>
    </source>
</evidence>
<name>A0A9P9YKZ2_9MUSC</name>
<dbReference type="GO" id="GO:0042742">
    <property type="term" value="P:defense response to bacterium"/>
    <property type="evidence" value="ECO:0007669"/>
    <property type="project" value="UniProtKB-KW"/>
</dbReference>
<keyword evidence="3" id="KW-0964">Secreted</keyword>
<keyword evidence="4" id="KW-0929">Antimicrobial</keyword>
<evidence type="ECO:0000256" key="8">
    <source>
        <dbReference type="ARBA" id="ARBA00023022"/>
    </source>
</evidence>